<dbReference type="PANTHER" id="PTHR32278:SF135">
    <property type="entry name" value="F-BOX PROTEIN PP2-B12"/>
    <property type="match status" value="1"/>
</dbReference>
<keyword evidence="3" id="KW-1185">Reference proteome</keyword>
<dbReference type="Pfam" id="PF14299">
    <property type="entry name" value="PP2"/>
    <property type="match status" value="1"/>
</dbReference>
<organism evidence="2 3">
    <name type="scientific">Datura stramonium</name>
    <name type="common">Jimsonweed</name>
    <name type="synonym">Common thornapple</name>
    <dbReference type="NCBI Taxonomy" id="4076"/>
    <lineage>
        <taxon>Eukaryota</taxon>
        <taxon>Viridiplantae</taxon>
        <taxon>Streptophyta</taxon>
        <taxon>Embryophyta</taxon>
        <taxon>Tracheophyta</taxon>
        <taxon>Spermatophyta</taxon>
        <taxon>Magnoliopsida</taxon>
        <taxon>eudicotyledons</taxon>
        <taxon>Gunneridae</taxon>
        <taxon>Pentapetalae</taxon>
        <taxon>asterids</taxon>
        <taxon>lamiids</taxon>
        <taxon>Solanales</taxon>
        <taxon>Solanaceae</taxon>
        <taxon>Solanoideae</taxon>
        <taxon>Datureae</taxon>
        <taxon>Datura</taxon>
    </lineage>
</organism>
<dbReference type="Pfam" id="PF00646">
    <property type="entry name" value="F-box"/>
    <property type="match status" value="1"/>
</dbReference>
<dbReference type="EMBL" id="JACEIK010000456">
    <property type="protein sequence ID" value="MCD7457431.1"/>
    <property type="molecule type" value="Genomic_DNA"/>
</dbReference>
<dbReference type="InterPro" id="IPR001810">
    <property type="entry name" value="F-box_dom"/>
</dbReference>
<evidence type="ECO:0000313" key="2">
    <source>
        <dbReference type="EMBL" id="MCD7457431.1"/>
    </source>
</evidence>
<dbReference type="PROSITE" id="PS50181">
    <property type="entry name" value="FBOX"/>
    <property type="match status" value="1"/>
</dbReference>
<feature type="domain" description="F-box" evidence="1">
    <location>
        <begin position="15"/>
        <end position="61"/>
    </location>
</feature>
<accession>A0ABS8SEY0</accession>
<dbReference type="SMART" id="SM00256">
    <property type="entry name" value="FBOX"/>
    <property type="match status" value="1"/>
</dbReference>
<comment type="caution">
    <text evidence="2">The sequence shown here is derived from an EMBL/GenBank/DDBJ whole genome shotgun (WGS) entry which is preliminary data.</text>
</comment>
<dbReference type="CDD" id="cd22162">
    <property type="entry name" value="F-box_AtSKIP3-like"/>
    <property type="match status" value="1"/>
</dbReference>
<name>A0ABS8SEY0_DATST</name>
<dbReference type="PANTHER" id="PTHR32278">
    <property type="entry name" value="F-BOX DOMAIN-CONTAINING PROTEIN"/>
    <property type="match status" value="1"/>
</dbReference>
<gene>
    <name evidence="2" type="ORF">HAX54_035079</name>
</gene>
<sequence>MEKQKGEEDDERSTCICLLTLPEGCIADILALTSPPDVCRFSLVSTSLRSTADSDSVWEKFLPSDYRSIIARSSTPIPDFRSLKDLYVYLSHHPILIDEGRKCFSLEKWTGKKCYFLGARDLNITYGDSPEHWGWTSLPESRFPEVAQLEFIRWLEIWGTIRAGTLSPQTSYTAYFVYKFEDDYGFDIRHMEVSVGISGVESENVRIAFLHPNPQYVPEDLYDSPYTPPSPFDGYVRMEDVDWPEETDSDDKPLPQLRDDGWFELELGEFFTGNEDDCIELRMQDVKTDCRKQGLIVEGIEVRPTIA</sequence>
<reference evidence="2 3" key="1">
    <citation type="journal article" date="2021" name="BMC Genomics">
        <title>Datura genome reveals duplications of psychoactive alkaloid biosynthetic genes and high mutation rate following tissue culture.</title>
        <authorList>
            <person name="Rajewski A."/>
            <person name="Carter-House D."/>
            <person name="Stajich J."/>
            <person name="Litt A."/>
        </authorList>
    </citation>
    <scope>NUCLEOTIDE SEQUENCE [LARGE SCALE GENOMIC DNA]</scope>
    <source>
        <strain evidence="2">AR-01</strain>
    </source>
</reference>
<evidence type="ECO:0000313" key="3">
    <source>
        <dbReference type="Proteomes" id="UP000823775"/>
    </source>
</evidence>
<protein>
    <recommendedName>
        <fullName evidence="1">F-box domain-containing protein</fullName>
    </recommendedName>
</protein>
<dbReference type="Proteomes" id="UP000823775">
    <property type="component" value="Unassembled WGS sequence"/>
</dbReference>
<dbReference type="SUPFAM" id="SSF81383">
    <property type="entry name" value="F-box domain"/>
    <property type="match status" value="1"/>
</dbReference>
<evidence type="ECO:0000259" key="1">
    <source>
        <dbReference type="PROSITE" id="PS50181"/>
    </source>
</evidence>
<dbReference type="InterPro" id="IPR036047">
    <property type="entry name" value="F-box-like_dom_sf"/>
</dbReference>
<proteinExistence type="predicted"/>
<dbReference type="InterPro" id="IPR025886">
    <property type="entry name" value="PP2-like"/>
</dbReference>
<dbReference type="Gene3D" id="1.20.1280.50">
    <property type="match status" value="1"/>
</dbReference>